<dbReference type="SMART" id="SM00829">
    <property type="entry name" value="PKS_ER"/>
    <property type="match status" value="1"/>
</dbReference>
<evidence type="ECO:0000256" key="2">
    <source>
        <dbReference type="ARBA" id="ARBA00023002"/>
    </source>
</evidence>
<organism evidence="4 5">
    <name type="scientific">Paenibacillus lautus</name>
    <name type="common">Bacillus lautus</name>
    <dbReference type="NCBI Taxonomy" id="1401"/>
    <lineage>
        <taxon>Bacteria</taxon>
        <taxon>Bacillati</taxon>
        <taxon>Bacillota</taxon>
        <taxon>Bacilli</taxon>
        <taxon>Bacillales</taxon>
        <taxon>Paenibacillaceae</taxon>
        <taxon>Paenibacillus</taxon>
    </lineage>
</organism>
<dbReference type="Pfam" id="PF13602">
    <property type="entry name" value="ADH_zinc_N_2"/>
    <property type="match status" value="1"/>
</dbReference>
<keyword evidence="1" id="KW-0521">NADP</keyword>
<gene>
    <name evidence="4" type="ORF">BK123_19810</name>
</gene>
<dbReference type="AlphaFoldDB" id="A0A1R1AYQ6"/>
<dbReference type="SUPFAM" id="SSF50129">
    <property type="entry name" value="GroES-like"/>
    <property type="match status" value="1"/>
</dbReference>
<sequence>MKAAAFSTIGPPDVLRVLEFEDPQAGNGQIRVKVKAAGVQPADCGIRGSGWAPPGVTLRMPQILGNEFAGTIDQVGEGVTSFEVGEDVIGWSLLACYAEYVVVSTDQVVRKPDSMPWEEAGVLTASGQTAHTALGTLGVGHGDTVLIHAAAGGVGSFAVQIARARGARVIGTASERNHDYLRSLGAVPVVYGPGLVDRVKAAAPEGVSAALDAAGEEALRASVELVGDRSRIGTIVAFDQVEELGVCAIRSQRSKDRLAELVQLYEQGKLKIHVSRTFSLSEAAEAHRAVESGHVRGKVVLRIAMEE</sequence>
<proteinExistence type="predicted"/>
<keyword evidence="2" id="KW-0560">Oxidoreductase</keyword>
<feature type="domain" description="Enoyl reductase (ER)" evidence="3">
    <location>
        <begin position="10"/>
        <end position="301"/>
    </location>
</feature>
<dbReference type="SUPFAM" id="SSF51735">
    <property type="entry name" value="NAD(P)-binding Rossmann-fold domains"/>
    <property type="match status" value="1"/>
</dbReference>
<evidence type="ECO:0000256" key="1">
    <source>
        <dbReference type="ARBA" id="ARBA00022857"/>
    </source>
</evidence>
<dbReference type="InterPro" id="IPR002364">
    <property type="entry name" value="Quin_OxRdtase/zeta-crystal_CS"/>
</dbReference>
<protein>
    <submittedName>
        <fullName evidence="4">Alcohol dehydrogenase</fullName>
    </submittedName>
</protein>
<dbReference type="InterPro" id="IPR020843">
    <property type="entry name" value="ER"/>
</dbReference>
<dbReference type="Gene3D" id="3.40.50.720">
    <property type="entry name" value="NAD(P)-binding Rossmann-like Domain"/>
    <property type="match status" value="1"/>
</dbReference>
<evidence type="ECO:0000313" key="5">
    <source>
        <dbReference type="Proteomes" id="UP000187074"/>
    </source>
</evidence>
<dbReference type="STRING" id="1401.BK123_19810"/>
<dbReference type="GO" id="GO:0008270">
    <property type="term" value="F:zinc ion binding"/>
    <property type="evidence" value="ECO:0007669"/>
    <property type="project" value="InterPro"/>
</dbReference>
<dbReference type="Proteomes" id="UP000187074">
    <property type="component" value="Unassembled WGS sequence"/>
</dbReference>
<dbReference type="PANTHER" id="PTHR48106:SF18">
    <property type="entry name" value="QUINONE OXIDOREDUCTASE PIG3"/>
    <property type="match status" value="1"/>
</dbReference>
<dbReference type="EMBL" id="MRTF01000007">
    <property type="protein sequence ID" value="OME90988.1"/>
    <property type="molecule type" value="Genomic_DNA"/>
</dbReference>
<comment type="caution">
    <text evidence="4">The sequence shown here is derived from an EMBL/GenBank/DDBJ whole genome shotgun (WGS) entry which is preliminary data.</text>
</comment>
<dbReference type="InterPro" id="IPR013154">
    <property type="entry name" value="ADH-like_N"/>
</dbReference>
<accession>A0A1R1AYQ6</accession>
<dbReference type="InterPro" id="IPR036291">
    <property type="entry name" value="NAD(P)-bd_dom_sf"/>
</dbReference>
<evidence type="ECO:0000313" key="4">
    <source>
        <dbReference type="EMBL" id="OME90988.1"/>
    </source>
</evidence>
<reference evidence="4 5" key="1">
    <citation type="submission" date="2016-11" db="EMBL/GenBank/DDBJ databases">
        <title>Paenibacillus species isolates.</title>
        <authorList>
            <person name="Beno S.M."/>
        </authorList>
    </citation>
    <scope>NUCLEOTIDE SEQUENCE [LARGE SCALE GENOMIC DNA]</scope>
    <source>
        <strain evidence="4 5">FSL F4-0100</strain>
    </source>
</reference>
<name>A0A1R1AYQ6_PAELA</name>
<dbReference type="InterPro" id="IPR011032">
    <property type="entry name" value="GroES-like_sf"/>
</dbReference>
<dbReference type="GO" id="GO:0070402">
    <property type="term" value="F:NADPH binding"/>
    <property type="evidence" value="ECO:0007669"/>
    <property type="project" value="TreeGrafter"/>
</dbReference>
<dbReference type="Gene3D" id="3.90.180.10">
    <property type="entry name" value="Medium-chain alcohol dehydrogenases, catalytic domain"/>
    <property type="match status" value="1"/>
</dbReference>
<evidence type="ECO:0000259" key="3">
    <source>
        <dbReference type="SMART" id="SM00829"/>
    </source>
</evidence>
<dbReference type="PANTHER" id="PTHR48106">
    <property type="entry name" value="QUINONE OXIDOREDUCTASE PIG3-RELATED"/>
    <property type="match status" value="1"/>
</dbReference>
<dbReference type="GO" id="GO:0016651">
    <property type="term" value="F:oxidoreductase activity, acting on NAD(P)H"/>
    <property type="evidence" value="ECO:0007669"/>
    <property type="project" value="TreeGrafter"/>
</dbReference>
<dbReference type="CDD" id="cd05289">
    <property type="entry name" value="MDR_like_2"/>
    <property type="match status" value="1"/>
</dbReference>
<dbReference type="OrthoDB" id="9792162at2"/>
<dbReference type="RefSeq" id="WP_076324476.1">
    <property type="nucleotide sequence ID" value="NZ_MRTF01000007.1"/>
</dbReference>
<dbReference type="PROSITE" id="PS01162">
    <property type="entry name" value="QOR_ZETA_CRYSTAL"/>
    <property type="match status" value="1"/>
</dbReference>
<dbReference type="Pfam" id="PF08240">
    <property type="entry name" value="ADH_N"/>
    <property type="match status" value="1"/>
</dbReference>